<reference evidence="8 9" key="1">
    <citation type="submission" date="2021-10" db="EMBL/GenBank/DDBJ databases">
        <title>Lutispora strain m25 sp. nov., a thermophilic, non-spore-forming bacterium isolated from a lab-scale methanogenic bioreactor digesting anaerobic sludge.</title>
        <authorList>
            <person name="El Houari A."/>
            <person name="Mcdonald J."/>
        </authorList>
    </citation>
    <scope>NUCLEOTIDE SEQUENCE [LARGE SCALE GENOMIC DNA]</scope>
    <source>
        <strain evidence="9">m25</strain>
    </source>
</reference>
<dbReference type="PROSITE" id="PS00675">
    <property type="entry name" value="SIGMA54_INTERACT_1"/>
    <property type="match status" value="1"/>
</dbReference>
<dbReference type="Pfam" id="PF00158">
    <property type="entry name" value="Sigma54_activat"/>
    <property type="match status" value="1"/>
</dbReference>
<dbReference type="InterPro" id="IPR025943">
    <property type="entry name" value="Sigma_54_int_dom_ATP-bd_2"/>
</dbReference>
<dbReference type="PROSITE" id="PS00676">
    <property type="entry name" value="SIGMA54_INTERACT_2"/>
    <property type="match status" value="1"/>
</dbReference>
<dbReference type="InterPro" id="IPR027417">
    <property type="entry name" value="P-loop_NTPase"/>
</dbReference>
<dbReference type="EMBL" id="JAJEKE010000017">
    <property type="protein sequence ID" value="MCQ1531084.1"/>
    <property type="molecule type" value="Genomic_DNA"/>
</dbReference>
<evidence type="ECO:0000256" key="4">
    <source>
        <dbReference type="ARBA" id="ARBA00023125"/>
    </source>
</evidence>
<dbReference type="InterPro" id="IPR025662">
    <property type="entry name" value="Sigma_54_int_dom_ATP-bd_1"/>
</dbReference>
<dbReference type="SUPFAM" id="SSF52540">
    <property type="entry name" value="P-loop containing nucleoside triphosphate hydrolases"/>
    <property type="match status" value="1"/>
</dbReference>
<dbReference type="InterPro" id="IPR013767">
    <property type="entry name" value="PAS_fold"/>
</dbReference>
<dbReference type="InterPro" id="IPR000014">
    <property type="entry name" value="PAS"/>
</dbReference>
<dbReference type="CDD" id="cd00009">
    <property type="entry name" value="AAA"/>
    <property type="match status" value="1"/>
</dbReference>
<evidence type="ECO:0000313" key="8">
    <source>
        <dbReference type="EMBL" id="MCQ1531084.1"/>
    </source>
</evidence>
<dbReference type="PANTHER" id="PTHR32071:SF57">
    <property type="entry name" value="C4-DICARBOXYLATE TRANSPORT TRANSCRIPTIONAL REGULATORY PROTEIN DCTD"/>
    <property type="match status" value="1"/>
</dbReference>
<accession>A0ABT1NJ35</accession>
<dbReference type="InterPro" id="IPR025944">
    <property type="entry name" value="Sigma_54_int_dom_CS"/>
</dbReference>
<sequence length="674" mass="75278">MKKIAIISPGKVTSINLAMQLEKIFGEYAEIESYCLEDDLEFDMANTLVVLSSPQTIDKRVQSLIDKGMNYVLACRVINHRYISELLSLPKATEVLLINDRAESTYQAITQLQALGVNYIKYYPYYPGIAAYPGLDIGVTVGEPHLVPYEVKKVIDIGTRQIDITTVADIAKRLGLMDALGDGLSSQYIHEIIGLLNRINDSAKDMKIISSRLETVANCLTKAIIYIDKDGNIITGNQEIYNILECSWEDVIGKNIKDILPELDESDHHDKIDVIMIKGKELFVTSKVVKGSGSEDGIIYTFEKSEDIEKNEHELRRRTTKSTRSNFYTFDDIIYESSSMGRLMEKVKGFADTDSTILIQGESGTGKELIAQAIHCASKRGGGPFVPVNFASMPMSLLESELFGYEEGSFTGAKKGGRRGLFEEAHGGTIFLDEIGDASLEFQCKLLRVIQERQVRRVGGLKEIPIDVRLIAATNRNLAEEIKKGNFRADLYYRLNVLPVRTLSLRERKTDILVLSNYFLKRYSAGKYNSIYEVLENDAVQVLIDYDWPGNIRQLENAIEYIISTAKNGKKIDKTKLPEYITDDLPRPGESVLKEVLGNNMIWILDKMKNSDGIGRRYLANLAKEEGLPLTEGQIRSLLNSAELLGLVEVSTGRKGTMLTEKGNSILSSIGVNG</sequence>
<dbReference type="Pfam" id="PF25601">
    <property type="entry name" value="AAA_lid_14"/>
    <property type="match status" value="1"/>
</dbReference>
<keyword evidence="4" id="KW-0238">DNA-binding</keyword>
<dbReference type="SMART" id="SM00091">
    <property type="entry name" value="PAS"/>
    <property type="match status" value="1"/>
</dbReference>
<proteinExistence type="predicted"/>
<keyword evidence="3" id="KW-0805">Transcription regulation</keyword>
<dbReference type="InterPro" id="IPR002078">
    <property type="entry name" value="Sigma_54_int"/>
</dbReference>
<dbReference type="PROSITE" id="PS00688">
    <property type="entry name" value="SIGMA54_INTERACT_3"/>
    <property type="match status" value="1"/>
</dbReference>
<dbReference type="PANTHER" id="PTHR32071">
    <property type="entry name" value="TRANSCRIPTIONAL REGULATORY PROTEIN"/>
    <property type="match status" value="1"/>
</dbReference>
<keyword evidence="5" id="KW-0804">Transcription</keyword>
<dbReference type="InterPro" id="IPR035965">
    <property type="entry name" value="PAS-like_dom_sf"/>
</dbReference>
<comment type="caution">
    <text evidence="8">The sequence shown here is derived from an EMBL/GenBank/DDBJ whole genome shotgun (WGS) entry which is preliminary data.</text>
</comment>
<dbReference type="Pfam" id="PF00989">
    <property type="entry name" value="PAS"/>
    <property type="match status" value="1"/>
</dbReference>
<dbReference type="Gene3D" id="1.10.10.10">
    <property type="entry name" value="Winged helix-like DNA-binding domain superfamily/Winged helix DNA-binding domain"/>
    <property type="match status" value="1"/>
</dbReference>
<evidence type="ECO:0000313" key="9">
    <source>
        <dbReference type="Proteomes" id="UP001651880"/>
    </source>
</evidence>
<keyword evidence="9" id="KW-1185">Reference proteome</keyword>
<dbReference type="SMART" id="SM00382">
    <property type="entry name" value="AAA"/>
    <property type="match status" value="1"/>
</dbReference>
<evidence type="ECO:0000259" key="7">
    <source>
        <dbReference type="PROSITE" id="PS50112"/>
    </source>
</evidence>
<organism evidence="8 9">
    <name type="scientific">Lutispora saccharofermentans</name>
    <dbReference type="NCBI Taxonomy" id="3024236"/>
    <lineage>
        <taxon>Bacteria</taxon>
        <taxon>Bacillati</taxon>
        <taxon>Bacillota</taxon>
        <taxon>Clostridia</taxon>
        <taxon>Lutisporales</taxon>
        <taxon>Lutisporaceae</taxon>
        <taxon>Lutispora</taxon>
    </lineage>
</organism>
<feature type="domain" description="Sigma-54 factor interaction" evidence="6">
    <location>
        <begin position="333"/>
        <end position="564"/>
    </location>
</feature>
<evidence type="ECO:0000256" key="3">
    <source>
        <dbReference type="ARBA" id="ARBA00023015"/>
    </source>
</evidence>
<dbReference type="PROSITE" id="PS50112">
    <property type="entry name" value="PAS"/>
    <property type="match status" value="1"/>
</dbReference>
<dbReference type="Proteomes" id="UP001651880">
    <property type="component" value="Unassembled WGS sequence"/>
</dbReference>
<dbReference type="NCBIfam" id="TIGR00229">
    <property type="entry name" value="sensory_box"/>
    <property type="match status" value="1"/>
</dbReference>
<keyword evidence="1" id="KW-0547">Nucleotide-binding</keyword>
<dbReference type="InterPro" id="IPR003593">
    <property type="entry name" value="AAA+_ATPase"/>
</dbReference>
<dbReference type="InterPro" id="IPR036388">
    <property type="entry name" value="WH-like_DNA-bd_sf"/>
</dbReference>
<dbReference type="Gene3D" id="1.10.8.60">
    <property type="match status" value="1"/>
</dbReference>
<dbReference type="InterPro" id="IPR058031">
    <property type="entry name" value="AAA_lid_NorR"/>
</dbReference>
<gene>
    <name evidence="8" type="ORF">LJD61_16275</name>
</gene>
<name>A0ABT1NJ35_9FIRM</name>
<dbReference type="SUPFAM" id="SSF55785">
    <property type="entry name" value="PYP-like sensor domain (PAS domain)"/>
    <property type="match status" value="1"/>
</dbReference>
<keyword evidence="2" id="KW-0067">ATP-binding</keyword>
<dbReference type="Gene3D" id="3.30.450.20">
    <property type="entry name" value="PAS domain"/>
    <property type="match status" value="1"/>
</dbReference>
<feature type="domain" description="PAS" evidence="7">
    <location>
        <begin position="209"/>
        <end position="279"/>
    </location>
</feature>
<evidence type="ECO:0000256" key="5">
    <source>
        <dbReference type="ARBA" id="ARBA00023163"/>
    </source>
</evidence>
<dbReference type="RefSeq" id="WP_255228600.1">
    <property type="nucleotide sequence ID" value="NZ_JAJEKE010000017.1"/>
</dbReference>
<dbReference type="Gene3D" id="3.40.50.300">
    <property type="entry name" value="P-loop containing nucleotide triphosphate hydrolases"/>
    <property type="match status" value="1"/>
</dbReference>
<evidence type="ECO:0000256" key="1">
    <source>
        <dbReference type="ARBA" id="ARBA00022741"/>
    </source>
</evidence>
<evidence type="ECO:0000259" key="6">
    <source>
        <dbReference type="PROSITE" id="PS50045"/>
    </source>
</evidence>
<evidence type="ECO:0000256" key="2">
    <source>
        <dbReference type="ARBA" id="ARBA00022840"/>
    </source>
</evidence>
<dbReference type="PROSITE" id="PS50045">
    <property type="entry name" value="SIGMA54_INTERACT_4"/>
    <property type="match status" value="1"/>
</dbReference>
<protein>
    <submittedName>
        <fullName evidence="8">Sigma 54-interacting transcriptional regulator</fullName>
    </submittedName>
</protein>